<comment type="pathway">
    <text evidence="1">Lipid metabolism.</text>
</comment>
<dbReference type="SMART" id="SM00563">
    <property type="entry name" value="PlsC"/>
    <property type="match status" value="1"/>
</dbReference>
<dbReference type="InterPro" id="IPR002123">
    <property type="entry name" value="Plipid/glycerol_acylTrfase"/>
</dbReference>
<dbReference type="GO" id="GO:0006654">
    <property type="term" value="P:phosphatidic acid biosynthetic process"/>
    <property type="evidence" value="ECO:0007669"/>
    <property type="project" value="TreeGrafter"/>
</dbReference>
<name>A0A6P1QTB6_9FLAO</name>
<evidence type="ECO:0000256" key="1">
    <source>
        <dbReference type="ARBA" id="ARBA00005189"/>
    </source>
</evidence>
<dbReference type="KEGG" id="bcad:DBX24_03615"/>
<dbReference type="OrthoDB" id="1450572at2"/>
<dbReference type="Proteomes" id="UP000464318">
    <property type="component" value="Chromosome"/>
</dbReference>
<keyword evidence="2 4" id="KW-0808">Transferase</keyword>
<dbReference type="PANTHER" id="PTHR10434:SF11">
    <property type="entry name" value="1-ACYL-SN-GLYCEROL-3-PHOSPHATE ACYLTRANSFERASE"/>
    <property type="match status" value="1"/>
</dbReference>
<dbReference type="Pfam" id="PF01553">
    <property type="entry name" value="Acyltransferase"/>
    <property type="match status" value="1"/>
</dbReference>
<evidence type="ECO:0000256" key="3">
    <source>
        <dbReference type="ARBA" id="ARBA00023315"/>
    </source>
</evidence>
<evidence type="ECO:0000313" key="4">
    <source>
        <dbReference type="EMBL" id="QHN65049.1"/>
    </source>
</evidence>
<protein>
    <submittedName>
        <fullName evidence="4">1-acyl-sn-glycerol-3-phosphate acyltransferase</fullName>
    </submittedName>
</protein>
<dbReference type="AlphaFoldDB" id="A0A6P1QTB6"/>
<evidence type="ECO:0000256" key="2">
    <source>
        <dbReference type="ARBA" id="ARBA00022679"/>
    </source>
</evidence>
<dbReference type="RefSeq" id="WP_120488334.1">
    <property type="nucleotide sequence ID" value="NZ_CP029149.1"/>
</dbReference>
<keyword evidence="3 4" id="KW-0012">Acyltransferase</keyword>
<organism evidence="4 5">
    <name type="scientific">Bergeyella cardium</name>
    <dbReference type="NCBI Taxonomy" id="1585976"/>
    <lineage>
        <taxon>Bacteria</taxon>
        <taxon>Pseudomonadati</taxon>
        <taxon>Bacteroidota</taxon>
        <taxon>Flavobacteriia</taxon>
        <taxon>Flavobacteriales</taxon>
        <taxon>Weeksellaceae</taxon>
        <taxon>Bergeyella</taxon>
    </lineage>
</organism>
<dbReference type="CDD" id="cd07989">
    <property type="entry name" value="LPLAT_AGPAT-like"/>
    <property type="match status" value="1"/>
</dbReference>
<reference evidence="4 5" key="1">
    <citation type="submission" date="2018-04" db="EMBL/GenBank/DDBJ databases">
        <title>Characteristic and Complete Genome Sequencing of A Novel Member of Infective Endocarditis Causative Bacteria: Bergeyella cardium QL-PH.</title>
        <authorList>
            <person name="Pan H."/>
            <person name="Sun E."/>
            <person name="Zhang Y."/>
        </authorList>
    </citation>
    <scope>NUCLEOTIDE SEQUENCE [LARGE SCALE GENOMIC DNA]</scope>
    <source>
        <strain evidence="4 5">HPQL</strain>
    </source>
</reference>
<accession>A0A6P1QTB6</accession>
<dbReference type="EMBL" id="CP029149">
    <property type="protein sequence ID" value="QHN65049.1"/>
    <property type="molecule type" value="Genomic_DNA"/>
</dbReference>
<dbReference type="PANTHER" id="PTHR10434">
    <property type="entry name" value="1-ACYL-SN-GLYCEROL-3-PHOSPHATE ACYLTRANSFERASE"/>
    <property type="match status" value="1"/>
</dbReference>
<gene>
    <name evidence="4" type="ORF">DBX24_03615</name>
</gene>
<keyword evidence="5" id="KW-1185">Reference proteome</keyword>
<dbReference type="SUPFAM" id="SSF69593">
    <property type="entry name" value="Glycerol-3-phosphate (1)-acyltransferase"/>
    <property type="match status" value="1"/>
</dbReference>
<sequence length="268" mass="30688">MAKKNIFFDAFGTPYFLKRLIIFIFGLISYRRFNGFNKLKISGSENLVDLPDTNVLFVSNHQTYFADVAAMYHAFCAVNNGYLNTIKNPIYLLNPKVDFYYVAAKETMNNGLLARIFKVAGAVTVKRTWRSEGKNVNRMVDMSEVENIMKALDNGWVITFPQGTTSAFAQGRKGTAKLVKSQKPIVVPIKINGFRRAFDKKGLKLKVTGVKPTMEFKKPLELDYENESTQDILDKIMIAIEQTEDFNLLHQYDKEQELKKQQETQIQP</sequence>
<dbReference type="GO" id="GO:0003841">
    <property type="term" value="F:1-acylglycerol-3-phosphate O-acyltransferase activity"/>
    <property type="evidence" value="ECO:0007669"/>
    <property type="project" value="TreeGrafter"/>
</dbReference>
<evidence type="ECO:0000313" key="5">
    <source>
        <dbReference type="Proteomes" id="UP000464318"/>
    </source>
</evidence>
<proteinExistence type="predicted"/>